<sequence length="204" mass="23541">MNVSTVTHTHVNPIKPITFVCSKSLELVELTNNSSDKKSGDHASEFYKSVISRSSQQDKMKSRGRNPNKKQEPPATKAWCSDCELWVDIKLLEKHIHGTAHLISTKHETPLPDPIVLNENNLGFRMLRDQGWTYEKGLGIEEQGGRHPIPIRMKNDKLGIGMKRQKPEREESKNPVKRLSAKEARKQYEKNRRDKMQLLEYMNK</sequence>
<dbReference type="AlphaFoldDB" id="A0A9N9D7S8"/>
<reference evidence="3" key="1">
    <citation type="submission" date="2021-06" db="EMBL/GenBank/DDBJ databases">
        <authorList>
            <person name="Kallberg Y."/>
            <person name="Tangrot J."/>
            <person name="Rosling A."/>
        </authorList>
    </citation>
    <scope>NUCLEOTIDE SEQUENCE</scope>
    <source>
        <strain evidence="3">BR232B</strain>
    </source>
</reference>
<dbReference type="InterPro" id="IPR000467">
    <property type="entry name" value="G_patch_dom"/>
</dbReference>
<name>A0A9N9D7S8_9GLOM</name>
<organism evidence="3 4">
    <name type="scientific">Paraglomus brasilianum</name>
    <dbReference type="NCBI Taxonomy" id="144538"/>
    <lineage>
        <taxon>Eukaryota</taxon>
        <taxon>Fungi</taxon>
        <taxon>Fungi incertae sedis</taxon>
        <taxon>Mucoromycota</taxon>
        <taxon>Glomeromycotina</taxon>
        <taxon>Glomeromycetes</taxon>
        <taxon>Paraglomerales</taxon>
        <taxon>Paraglomeraceae</taxon>
        <taxon>Paraglomus</taxon>
    </lineage>
</organism>
<comment type="caution">
    <text evidence="3">The sequence shown here is derived from an EMBL/GenBank/DDBJ whole genome shotgun (WGS) entry which is preliminary data.</text>
</comment>
<dbReference type="Proteomes" id="UP000789739">
    <property type="component" value="Unassembled WGS sequence"/>
</dbReference>
<dbReference type="GO" id="GO:0003676">
    <property type="term" value="F:nucleic acid binding"/>
    <property type="evidence" value="ECO:0007669"/>
    <property type="project" value="InterPro"/>
</dbReference>
<evidence type="ECO:0000313" key="4">
    <source>
        <dbReference type="Proteomes" id="UP000789739"/>
    </source>
</evidence>
<evidence type="ECO:0000313" key="3">
    <source>
        <dbReference type="EMBL" id="CAG8626373.1"/>
    </source>
</evidence>
<gene>
    <name evidence="3" type="ORF">PBRASI_LOCUS9001</name>
</gene>
<protein>
    <submittedName>
        <fullName evidence="3">10170_t:CDS:1</fullName>
    </submittedName>
</protein>
<dbReference type="InterPro" id="IPR039146">
    <property type="entry name" value="GPANK1"/>
</dbReference>
<evidence type="ECO:0000256" key="1">
    <source>
        <dbReference type="SAM" id="MobiDB-lite"/>
    </source>
</evidence>
<feature type="region of interest" description="Disordered" evidence="1">
    <location>
        <begin position="49"/>
        <end position="75"/>
    </location>
</feature>
<accession>A0A9N9D7S8</accession>
<feature type="compositionally biased region" description="Basic and acidic residues" evidence="1">
    <location>
        <begin position="165"/>
        <end position="204"/>
    </location>
</feature>
<keyword evidence="4" id="KW-1185">Reference proteome</keyword>
<dbReference type="PROSITE" id="PS50174">
    <property type="entry name" value="G_PATCH"/>
    <property type="match status" value="1"/>
</dbReference>
<dbReference type="PANTHER" id="PTHR20923">
    <property type="entry name" value="BAT4 PROTEIN-RELATED"/>
    <property type="match status" value="1"/>
</dbReference>
<proteinExistence type="predicted"/>
<dbReference type="PANTHER" id="PTHR20923:SF1">
    <property type="entry name" value="G PATCH DOMAIN AND ANKYRIN REPEAT-CONTAINING PROTEIN 1"/>
    <property type="match status" value="1"/>
</dbReference>
<dbReference type="Pfam" id="PF01585">
    <property type="entry name" value="G-patch"/>
    <property type="match status" value="1"/>
</dbReference>
<dbReference type="SMART" id="SM00443">
    <property type="entry name" value="G_patch"/>
    <property type="match status" value="1"/>
</dbReference>
<evidence type="ECO:0000259" key="2">
    <source>
        <dbReference type="PROSITE" id="PS50174"/>
    </source>
</evidence>
<feature type="region of interest" description="Disordered" evidence="1">
    <location>
        <begin position="160"/>
        <end position="204"/>
    </location>
</feature>
<feature type="domain" description="G-patch" evidence="2">
    <location>
        <begin position="119"/>
        <end position="165"/>
    </location>
</feature>
<dbReference type="OrthoDB" id="4822at2759"/>
<dbReference type="EMBL" id="CAJVPI010001783">
    <property type="protein sequence ID" value="CAG8626373.1"/>
    <property type="molecule type" value="Genomic_DNA"/>
</dbReference>